<evidence type="ECO:0000256" key="1">
    <source>
        <dbReference type="ARBA" id="ARBA00023125"/>
    </source>
</evidence>
<organism evidence="4 5">
    <name type="scientific">Dendrosporobacter quercicolus</name>
    <dbReference type="NCBI Taxonomy" id="146817"/>
    <lineage>
        <taxon>Bacteria</taxon>
        <taxon>Bacillati</taxon>
        <taxon>Bacillota</taxon>
        <taxon>Negativicutes</taxon>
        <taxon>Selenomonadales</taxon>
        <taxon>Sporomusaceae</taxon>
        <taxon>Dendrosporobacter</taxon>
    </lineage>
</organism>
<dbReference type="SUPFAM" id="SSF46689">
    <property type="entry name" value="Homeodomain-like"/>
    <property type="match status" value="1"/>
</dbReference>
<dbReference type="PANTHER" id="PTHR43479">
    <property type="entry name" value="ACREF/ENVCD OPERON REPRESSOR-RELATED"/>
    <property type="match status" value="1"/>
</dbReference>
<feature type="DNA-binding region" description="H-T-H motif" evidence="2">
    <location>
        <begin position="31"/>
        <end position="50"/>
    </location>
</feature>
<evidence type="ECO:0000256" key="2">
    <source>
        <dbReference type="PROSITE-ProRule" id="PRU00335"/>
    </source>
</evidence>
<dbReference type="Proteomes" id="UP000214880">
    <property type="component" value="Unassembled WGS sequence"/>
</dbReference>
<dbReference type="Gene3D" id="1.10.357.10">
    <property type="entry name" value="Tetracycline Repressor, domain 2"/>
    <property type="match status" value="1"/>
</dbReference>
<reference evidence="4 5" key="1">
    <citation type="submission" date="2016-10" db="EMBL/GenBank/DDBJ databases">
        <authorList>
            <person name="de Groot N.N."/>
        </authorList>
    </citation>
    <scope>NUCLEOTIDE SEQUENCE [LARGE SCALE GENOMIC DNA]</scope>
    <source>
        <strain evidence="4 5">DSM 1736</strain>
    </source>
</reference>
<dbReference type="PRINTS" id="PR00455">
    <property type="entry name" value="HTHTETR"/>
</dbReference>
<dbReference type="EMBL" id="FNHB01000005">
    <property type="protein sequence ID" value="SDM49846.1"/>
    <property type="molecule type" value="Genomic_DNA"/>
</dbReference>
<dbReference type="InterPro" id="IPR001647">
    <property type="entry name" value="HTH_TetR"/>
</dbReference>
<sequence>MTENGQLPDTRAVIVEKSRELFLSLGYHKTTMRNIAEAAGISTGPLYFYFRNKPEVFFHICNDSFQCLIDELRCPAQAQNHAGNRLRDIYYAYKKFYYQEPQRFEMIHLAINPMSGIGLPPELITDCTKKHKKSYSSWRT</sequence>
<evidence type="ECO:0000259" key="3">
    <source>
        <dbReference type="PROSITE" id="PS50977"/>
    </source>
</evidence>
<keyword evidence="5" id="KW-1185">Reference proteome</keyword>
<dbReference type="RefSeq" id="WP_092072778.1">
    <property type="nucleotide sequence ID" value="NZ_FNHB01000005.1"/>
</dbReference>
<dbReference type="GO" id="GO:0003677">
    <property type="term" value="F:DNA binding"/>
    <property type="evidence" value="ECO:0007669"/>
    <property type="project" value="UniProtKB-UniRule"/>
</dbReference>
<gene>
    <name evidence="4" type="ORF">SAMN04488502_10549</name>
</gene>
<dbReference type="PROSITE" id="PS01081">
    <property type="entry name" value="HTH_TETR_1"/>
    <property type="match status" value="1"/>
</dbReference>
<dbReference type="PROSITE" id="PS50977">
    <property type="entry name" value="HTH_TETR_2"/>
    <property type="match status" value="1"/>
</dbReference>
<name>A0A1G9TPZ6_9FIRM</name>
<dbReference type="AlphaFoldDB" id="A0A1G9TPZ6"/>
<proteinExistence type="predicted"/>
<feature type="domain" description="HTH tetR-type" evidence="3">
    <location>
        <begin position="8"/>
        <end position="68"/>
    </location>
</feature>
<dbReference type="Pfam" id="PF00440">
    <property type="entry name" value="TetR_N"/>
    <property type="match status" value="1"/>
</dbReference>
<dbReference type="InterPro" id="IPR023772">
    <property type="entry name" value="DNA-bd_HTH_TetR-type_CS"/>
</dbReference>
<evidence type="ECO:0000313" key="4">
    <source>
        <dbReference type="EMBL" id="SDM49846.1"/>
    </source>
</evidence>
<dbReference type="PANTHER" id="PTHR43479:SF11">
    <property type="entry name" value="ACREF_ENVCD OPERON REPRESSOR-RELATED"/>
    <property type="match status" value="1"/>
</dbReference>
<dbReference type="STRING" id="146817.SAMN04488502_10549"/>
<protein>
    <submittedName>
        <fullName evidence="4">Transcriptional regulator, TetR family</fullName>
    </submittedName>
</protein>
<dbReference type="InterPro" id="IPR050624">
    <property type="entry name" value="HTH-type_Tx_Regulator"/>
</dbReference>
<keyword evidence="1 2" id="KW-0238">DNA-binding</keyword>
<dbReference type="InterPro" id="IPR009057">
    <property type="entry name" value="Homeodomain-like_sf"/>
</dbReference>
<accession>A0A1G9TPZ6</accession>
<evidence type="ECO:0000313" key="5">
    <source>
        <dbReference type="Proteomes" id="UP000214880"/>
    </source>
</evidence>